<keyword evidence="5" id="KW-1185">Reference proteome</keyword>
<gene>
    <name evidence="4" type="ORF">GPA25_01625</name>
</gene>
<dbReference type="InterPro" id="IPR000644">
    <property type="entry name" value="CBS_dom"/>
</dbReference>
<evidence type="ECO:0000256" key="2">
    <source>
        <dbReference type="PROSITE-ProRule" id="PRU00703"/>
    </source>
</evidence>
<reference evidence="4 5" key="1">
    <citation type="submission" date="2019-12" db="EMBL/GenBank/DDBJ databases">
        <title>Comparative genomics gives insights into the taxonomy of the Azoarcus-Aromatoleum group and reveals separate origins of nif in the plant-associated Azoarcus and non-plant-associated Aromatoleum sub-groups.</title>
        <authorList>
            <person name="Lafos M."/>
            <person name="Maluk M."/>
            <person name="Batista M."/>
            <person name="Junghare M."/>
            <person name="Carmona M."/>
            <person name="Faoro H."/>
            <person name="Cruz L.M."/>
            <person name="Battistoni F."/>
            <person name="De Souza E."/>
            <person name="Pedrosa F."/>
            <person name="Chen W.-M."/>
            <person name="Poole P.S."/>
            <person name="Dixon R.A."/>
            <person name="James E.K."/>
        </authorList>
    </citation>
    <scope>NUCLEOTIDE SEQUENCE [LARGE SCALE GENOMIC DNA]</scope>
    <source>
        <strain evidence="4 5">22Lin</strain>
    </source>
</reference>
<keyword evidence="2" id="KW-0129">CBS domain</keyword>
<dbReference type="EMBL" id="WTVQ01000002">
    <property type="protein sequence ID" value="NMG73449.1"/>
    <property type="molecule type" value="Genomic_DNA"/>
</dbReference>
<proteinExistence type="predicted"/>
<evidence type="ECO:0000313" key="4">
    <source>
        <dbReference type="EMBL" id="NMG73449.1"/>
    </source>
</evidence>
<protein>
    <submittedName>
        <fullName evidence="4">CBS domain-containing protein</fullName>
    </submittedName>
</protein>
<sequence length="140" mass="15378">MTNRCISAIVKGQEPLMLTADTSVQVACQHMYERHVGAVLVVDHAKHLKGIFTGRDAVHTLGEGRDPARTRLDAVMTRAPATISPDQHAIDALRAMNDGGYRHLPVVEGKKVVAIVARADFEGLELDRLEEETSLWERVG</sequence>
<dbReference type="SUPFAM" id="SSF54631">
    <property type="entry name" value="CBS-domain pair"/>
    <property type="match status" value="1"/>
</dbReference>
<keyword evidence="1" id="KW-0677">Repeat</keyword>
<evidence type="ECO:0000259" key="3">
    <source>
        <dbReference type="PROSITE" id="PS51371"/>
    </source>
</evidence>
<name>A0ABX1Q504_9RHOO</name>
<dbReference type="InterPro" id="IPR051462">
    <property type="entry name" value="CBS_domain-containing"/>
</dbReference>
<feature type="domain" description="CBS" evidence="3">
    <location>
        <begin position="9"/>
        <end position="67"/>
    </location>
</feature>
<organism evidence="4 5">
    <name type="scientific">Aromatoleum diolicum</name>
    <dbReference type="NCBI Taxonomy" id="75796"/>
    <lineage>
        <taxon>Bacteria</taxon>
        <taxon>Pseudomonadati</taxon>
        <taxon>Pseudomonadota</taxon>
        <taxon>Betaproteobacteria</taxon>
        <taxon>Rhodocyclales</taxon>
        <taxon>Rhodocyclaceae</taxon>
        <taxon>Aromatoleum</taxon>
    </lineage>
</organism>
<dbReference type="Pfam" id="PF00571">
    <property type="entry name" value="CBS"/>
    <property type="match status" value="2"/>
</dbReference>
<evidence type="ECO:0000256" key="1">
    <source>
        <dbReference type="ARBA" id="ARBA00022737"/>
    </source>
</evidence>
<dbReference type="PANTHER" id="PTHR48108">
    <property type="entry name" value="CBS DOMAIN-CONTAINING PROTEIN CBSX2, CHLOROPLASTIC"/>
    <property type="match status" value="1"/>
</dbReference>
<dbReference type="InterPro" id="IPR046342">
    <property type="entry name" value="CBS_dom_sf"/>
</dbReference>
<evidence type="ECO:0000313" key="5">
    <source>
        <dbReference type="Proteomes" id="UP000648984"/>
    </source>
</evidence>
<dbReference type="PROSITE" id="PS51371">
    <property type="entry name" value="CBS"/>
    <property type="match status" value="2"/>
</dbReference>
<dbReference type="PANTHER" id="PTHR48108:SF26">
    <property type="entry name" value="CBS DOMAIN-CONTAINING PROTEIN DDB_G0289609"/>
    <property type="match status" value="1"/>
</dbReference>
<accession>A0ABX1Q504</accession>
<dbReference type="Gene3D" id="3.10.580.10">
    <property type="entry name" value="CBS-domain"/>
    <property type="match status" value="1"/>
</dbReference>
<comment type="caution">
    <text evidence="4">The sequence shown here is derived from an EMBL/GenBank/DDBJ whole genome shotgun (WGS) entry which is preliminary data.</text>
</comment>
<dbReference type="Proteomes" id="UP000648984">
    <property type="component" value="Unassembled WGS sequence"/>
</dbReference>
<feature type="domain" description="CBS" evidence="3">
    <location>
        <begin position="76"/>
        <end position="131"/>
    </location>
</feature>
<dbReference type="SMART" id="SM00116">
    <property type="entry name" value="CBS"/>
    <property type="match status" value="2"/>
</dbReference>